<dbReference type="Proteomes" id="UP000589620">
    <property type="component" value="Unassembled WGS sequence"/>
</dbReference>
<keyword evidence="4" id="KW-0964">Secreted</keyword>
<comment type="subcellular location">
    <subcellularLocation>
        <location evidence="1">Secreted</location>
        <location evidence="1">Cell wall</location>
    </subcellularLocation>
</comment>
<comment type="similarity">
    <text evidence="2">Belongs to the bacterial phospholipase C family.</text>
</comment>
<dbReference type="Pfam" id="PF04185">
    <property type="entry name" value="Phosphoesterase"/>
    <property type="match status" value="1"/>
</dbReference>
<evidence type="ECO:0000313" key="10">
    <source>
        <dbReference type="EMBL" id="NYD75208.1"/>
    </source>
</evidence>
<dbReference type="Gene3D" id="3.40.720.10">
    <property type="entry name" value="Alkaline Phosphatase, subunit A"/>
    <property type="match status" value="2"/>
</dbReference>
<dbReference type="RefSeq" id="WP_179457210.1">
    <property type="nucleotide sequence ID" value="NZ_BAAAPX010000001.1"/>
</dbReference>
<evidence type="ECO:0000256" key="8">
    <source>
        <dbReference type="SAM" id="MobiDB-lite"/>
    </source>
</evidence>
<dbReference type="InterPro" id="IPR007312">
    <property type="entry name" value="Phosphoesterase"/>
</dbReference>
<evidence type="ECO:0000256" key="1">
    <source>
        <dbReference type="ARBA" id="ARBA00004191"/>
    </source>
</evidence>
<feature type="region of interest" description="Disordered" evidence="8">
    <location>
        <begin position="82"/>
        <end position="110"/>
    </location>
</feature>
<gene>
    <name evidence="10" type="ORF">BJ963_002727</name>
</gene>
<dbReference type="InterPro" id="IPR017850">
    <property type="entry name" value="Alkaline_phosphatase_core_sf"/>
</dbReference>
<keyword evidence="6" id="KW-0843">Virulence</keyword>
<dbReference type="CDD" id="cd16013">
    <property type="entry name" value="AcpA"/>
    <property type="match status" value="1"/>
</dbReference>
<feature type="chain" id="PRO_5039128214" description="phospholipase C" evidence="9">
    <location>
        <begin position="29"/>
        <end position="562"/>
    </location>
</feature>
<evidence type="ECO:0000256" key="3">
    <source>
        <dbReference type="ARBA" id="ARBA00012018"/>
    </source>
</evidence>
<feature type="compositionally biased region" description="Polar residues" evidence="8">
    <location>
        <begin position="95"/>
        <end position="109"/>
    </location>
</feature>
<protein>
    <recommendedName>
        <fullName evidence="3">phospholipase C</fullName>
        <ecNumber evidence="3">3.1.4.3</ecNumber>
    </recommendedName>
</protein>
<comment type="caution">
    <text evidence="10">The sequence shown here is derived from an EMBL/GenBank/DDBJ whole genome shotgun (WGS) entry which is preliminary data.</text>
</comment>
<dbReference type="EC" id="3.1.4.3" evidence="3"/>
<dbReference type="AlphaFoldDB" id="A0A852T0Y8"/>
<evidence type="ECO:0000256" key="5">
    <source>
        <dbReference type="ARBA" id="ARBA00022801"/>
    </source>
</evidence>
<proteinExistence type="inferred from homology"/>
<evidence type="ECO:0000256" key="4">
    <source>
        <dbReference type="ARBA" id="ARBA00022512"/>
    </source>
</evidence>
<evidence type="ECO:0000256" key="2">
    <source>
        <dbReference type="ARBA" id="ARBA00009717"/>
    </source>
</evidence>
<evidence type="ECO:0000256" key="6">
    <source>
        <dbReference type="ARBA" id="ARBA00023026"/>
    </source>
</evidence>
<organism evidence="10 11">
    <name type="scientific">Leifsonia soli</name>
    <dbReference type="NCBI Taxonomy" id="582665"/>
    <lineage>
        <taxon>Bacteria</taxon>
        <taxon>Bacillati</taxon>
        <taxon>Actinomycetota</taxon>
        <taxon>Actinomycetes</taxon>
        <taxon>Micrococcales</taxon>
        <taxon>Microbacteriaceae</taxon>
        <taxon>Leifsonia</taxon>
    </lineage>
</organism>
<feature type="signal peptide" evidence="9">
    <location>
        <begin position="1"/>
        <end position="28"/>
    </location>
</feature>
<dbReference type="GO" id="GO:0034480">
    <property type="term" value="F:phosphatidylcholine phospholipase C activity"/>
    <property type="evidence" value="ECO:0007669"/>
    <property type="project" value="UniProtKB-EC"/>
</dbReference>
<keyword evidence="9" id="KW-0732">Signal</keyword>
<evidence type="ECO:0000313" key="11">
    <source>
        <dbReference type="Proteomes" id="UP000589620"/>
    </source>
</evidence>
<reference evidence="10 11" key="1">
    <citation type="submission" date="2020-07" db="EMBL/GenBank/DDBJ databases">
        <title>Sequencing the genomes of 1000 actinobacteria strains.</title>
        <authorList>
            <person name="Klenk H.-P."/>
        </authorList>
    </citation>
    <scope>NUCLEOTIDE SEQUENCE [LARGE SCALE GENOMIC DNA]</scope>
    <source>
        <strain evidence="10 11">DSM 23871</strain>
    </source>
</reference>
<sequence length="562" mass="59214">MFRPSRLRRSPIALAGVALAGAAALAGAGILAGAPAVATAGGSHADHSAQTLTPIKHLVVIFDENVSFDHYFGTYPNAANTDGTPFHASPRTPRTDTLASSGTLTNNPNLYAPKRLSPAQAVTCDQNHGYAAEQGAVDGGKMDLFVQKTETDTCTGAYGAPGLVMDYYDGNTVTGLWNYAQNYAMSDNSWDTTFGPSTPGALNLISGQTHGGTAYDPKTGAVLTASTAIQSPDAKGVGTVIGDPDPAYDDCSDNDHTSSSAVVGMSGRNIGDLLNARGVSWGWFQGGFTPTTPWNGQAGSYAKCDAVTATIAGATPKDYSPHHSPFQYYRSTSNPHHLPPTSVKAIGHTDQANHQYDLTSFDAALKAGNLPAVSFLKAPEAQDGHAGYSNPLDEQKFLVNEINALQKSDSWSSTAVVVAYDDSDGWYDHVAPKVANGSADPAVDQTVCTSVKHAAGGYADRCGPSQRLPMLVISPWAAQNRVDHTPVEQTSVLRFIENNWLTGRIGDASFDTRAGSLGGMFDWFHPQQREVLLDPATGAVSSIVPTRPHWPAPPRGGWSAQP</sequence>
<accession>A0A852T0Y8</accession>
<dbReference type="PROSITE" id="PS51318">
    <property type="entry name" value="TAT"/>
    <property type="match status" value="1"/>
</dbReference>
<name>A0A852T0Y8_9MICO</name>
<dbReference type="EMBL" id="JACCBJ010000001">
    <property type="protein sequence ID" value="NYD75208.1"/>
    <property type="molecule type" value="Genomic_DNA"/>
</dbReference>
<dbReference type="InterPro" id="IPR006311">
    <property type="entry name" value="TAT_signal"/>
</dbReference>
<dbReference type="PANTHER" id="PTHR31956:SF1">
    <property type="entry name" value="NON-SPECIFIC PHOSPHOLIPASE C1"/>
    <property type="match status" value="1"/>
</dbReference>
<evidence type="ECO:0000256" key="9">
    <source>
        <dbReference type="SAM" id="SignalP"/>
    </source>
</evidence>
<dbReference type="PANTHER" id="PTHR31956">
    <property type="entry name" value="NON-SPECIFIC PHOSPHOLIPASE C4-RELATED"/>
    <property type="match status" value="1"/>
</dbReference>
<keyword evidence="4" id="KW-0134">Cell wall</keyword>
<keyword evidence="11" id="KW-1185">Reference proteome</keyword>
<evidence type="ECO:0000256" key="7">
    <source>
        <dbReference type="ARBA" id="ARBA00048421"/>
    </source>
</evidence>
<comment type="catalytic activity">
    <reaction evidence="7">
        <text>a 1,2-diacyl-sn-glycero-3-phosphocholine + H2O = phosphocholine + a 1,2-diacyl-sn-glycerol + H(+)</text>
        <dbReference type="Rhea" id="RHEA:10604"/>
        <dbReference type="ChEBI" id="CHEBI:15377"/>
        <dbReference type="ChEBI" id="CHEBI:15378"/>
        <dbReference type="ChEBI" id="CHEBI:17815"/>
        <dbReference type="ChEBI" id="CHEBI:57643"/>
        <dbReference type="ChEBI" id="CHEBI:295975"/>
        <dbReference type="EC" id="3.1.4.3"/>
    </reaction>
    <physiologicalReaction direction="left-to-right" evidence="7">
        <dbReference type="Rhea" id="RHEA:10605"/>
    </physiologicalReaction>
</comment>
<keyword evidence="5 10" id="KW-0378">Hydrolase</keyword>